<proteinExistence type="predicted"/>
<dbReference type="EMBL" id="SLWY01000002">
    <property type="protein sequence ID" value="TCO83503.1"/>
    <property type="molecule type" value="Genomic_DNA"/>
</dbReference>
<keyword evidence="2" id="KW-1185">Reference proteome</keyword>
<dbReference type="Pfam" id="PF00494">
    <property type="entry name" value="SQS_PSY"/>
    <property type="match status" value="1"/>
</dbReference>
<dbReference type="InterPro" id="IPR002060">
    <property type="entry name" value="Squ/phyt_synthse"/>
</dbReference>
<gene>
    <name evidence="1" type="ORF">EV699_102210</name>
</gene>
<reference evidence="1 2" key="1">
    <citation type="submission" date="2019-03" db="EMBL/GenBank/DDBJ databases">
        <title>Genomic Encyclopedia of Type Strains, Phase IV (KMG-IV): sequencing the most valuable type-strain genomes for metagenomic binning, comparative biology and taxonomic classification.</title>
        <authorList>
            <person name="Goeker M."/>
        </authorList>
    </citation>
    <scope>NUCLEOTIDE SEQUENCE [LARGE SCALE GENOMIC DNA]</scope>
    <source>
        <strain evidence="1 2">DSM 25287</strain>
    </source>
</reference>
<name>A0A4R2LUD8_9GAMM</name>
<dbReference type="SUPFAM" id="SSF48576">
    <property type="entry name" value="Terpenoid synthases"/>
    <property type="match status" value="1"/>
</dbReference>
<accession>A0A4R2LUD8</accession>
<evidence type="ECO:0000313" key="2">
    <source>
        <dbReference type="Proteomes" id="UP000295765"/>
    </source>
</evidence>
<dbReference type="Gene3D" id="1.10.600.10">
    <property type="entry name" value="Farnesyl Diphosphate Synthase"/>
    <property type="match status" value="1"/>
</dbReference>
<comment type="caution">
    <text evidence="1">The sequence shown here is derived from an EMBL/GenBank/DDBJ whole genome shotgun (WGS) entry which is preliminary data.</text>
</comment>
<evidence type="ECO:0000313" key="1">
    <source>
        <dbReference type="EMBL" id="TCO83503.1"/>
    </source>
</evidence>
<protein>
    <submittedName>
        <fullName evidence="1">Squalene/phytoene synthase</fullName>
    </submittedName>
</protein>
<organism evidence="1 2">
    <name type="scientific">Plasticicumulans lactativorans</name>
    <dbReference type="NCBI Taxonomy" id="1133106"/>
    <lineage>
        <taxon>Bacteria</taxon>
        <taxon>Pseudomonadati</taxon>
        <taxon>Pseudomonadota</taxon>
        <taxon>Gammaproteobacteria</taxon>
        <taxon>Candidatus Competibacteraceae</taxon>
        <taxon>Plasticicumulans</taxon>
    </lineage>
</organism>
<dbReference type="AlphaFoldDB" id="A0A4R2LUD8"/>
<sequence length="239" mass="26090">MAEPRPDLPRRLLPDAVFAALPPRLRQALAELSALEQRLRETAPAERAALLAGLPAGPLHDCTEGWPDALVVPPLPFATLGDLLAHAQRTWAPYAALTLAVLGHDDERARGYARAIAGALYLLTRLDHLRADCRAGLPYLAREDMARHRVTVGSLATGLPAPTLVDSQLERARRLLRAGSPLGRELRGRSGFALRLLILAADRWITAKRRSGLADPPPFSAFDWLVLAAHAVRHGWPRD</sequence>
<dbReference type="InterPro" id="IPR008949">
    <property type="entry name" value="Isoprenoid_synthase_dom_sf"/>
</dbReference>
<dbReference type="RefSeq" id="WP_165903992.1">
    <property type="nucleotide sequence ID" value="NZ_SLWY01000002.1"/>
</dbReference>
<dbReference type="Proteomes" id="UP000295765">
    <property type="component" value="Unassembled WGS sequence"/>
</dbReference>